<evidence type="ECO:0000313" key="3">
    <source>
        <dbReference type="Proteomes" id="UP000322245"/>
    </source>
</evidence>
<dbReference type="AlphaFoldDB" id="A0A5D3AN74"/>
<feature type="compositionally biased region" description="Polar residues" evidence="1">
    <location>
        <begin position="7"/>
        <end position="18"/>
    </location>
</feature>
<gene>
    <name evidence="2" type="ORF">B9479_007957</name>
</gene>
<feature type="region of interest" description="Disordered" evidence="1">
    <location>
        <begin position="1"/>
        <end position="88"/>
    </location>
</feature>
<name>A0A5D3AN74_9TREE</name>
<accession>A0A5D3AN74</accession>
<dbReference type="Proteomes" id="UP000322245">
    <property type="component" value="Unassembled WGS sequence"/>
</dbReference>
<keyword evidence="3" id="KW-1185">Reference proteome</keyword>
<proteinExistence type="predicted"/>
<comment type="caution">
    <text evidence="2">The sequence shown here is derived from an EMBL/GenBank/DDBJ whole genome shotgun (WGS) entry which is preliminary data.</text>
</comment>
<sequence>MPRTSRAESLTTPASDSKSVGAKRKGLSKGGKGSRNSQRSAAKYNSVIDDAYGTYTTNDVESEEGEESQPDDDDHAEEEEVLDEPQGR</sequence>
<evidence type="ECO:0000313" key="2">
    <source>
        <dbReference type="EMBL" id="TYJ51470.1"/>
    </source>
</evidence>
<protein>
    <submittedName>
        <fullName evidence="2">Uncharacterized protein</fullName>
    </submittedName>
</protein>
<feature type="compositionally biased region" description="Acidic residues" evidence="1">
    <location>
        <begin position="60"/>
        <end position="88"/>
    </location>
</feature>
<reference evidence="2 3" key="1">
    <citation type="submission" date="2017-05" db="EMBL/GenBank/DDBJ databases">
        <title>The Genome Sequence of Tsuchiyaea wingfieldii DSM 27421.</title>
        <authorList>
            <person name="Cuomo C."/>
            <person name="Passer A."/>
            <person name="Billmyre B."/>
            <person name="Heitman J."/>
        </authorList>
    </citation>
    <scope>NUCLEOTIDE SEQUENCE [LARGE SCALE GENOMIC DNA]</scope>
    <source>
        <strain evidence="2 3">DSM 27421</strain>
    </source>
</reference>
<dbReference type="EMBL" id="NIDF01000233">
    <property type="protein sequence ID" value="TYJ51470.1"/>
    <property type="molecule type" value="Genomic_DNA"/>
</dbReference>
<organism evidence="2 3">
    <name type="scientific">Cryptococcus floricola</name>
    <dbReference type="NCBI Taxonomy" id="2591691"/>
    <lineage>
        <taxon>Eukaryota</taxon>
        <taxon>Fungi</taxon>
        <taxon>Dikarya</taxon>
        <taxon>Basidiomycota</taxon>
        <taxon>Agaricomycotina</taxon>
        <taxon>Tremellomycetes</taxon>
        <taxon>Tremellales</taxon>
        <taxon>Cryptococcaceae</taxon>
        <taxon>Cryptococcus</taxon>
    </lineage>
</organism>
<evidence type="ECO:0000256" key="1">
    <source>
        <dbReference type="SAM" id="MobiDB-lite"/>
    </source>
</evidence>